<evidence type="ECO:0000256" key="5">
    <source>
        <dbReference type="ARBA" id="ARBA00022723"/>
    </source>
</evidence>
<dbReference type="GO" id="GO:0016491">
    <property type="term" value="F:oxidoreductase activity"/>
    <property type="evidence" value="ECO:0007669"/>
    <property type="project" value="InterPro"/>
</dbReference>
<dbReference type="InterPro" id="IPR023298">
    <property type="entry name" value="ATPase_P-typ_TM_dom_sf"/>
</dbReference>
<dbReference type="NCBIfam" id="TIGR01511">
    <property type="entry name" value="ATPase-IB1_Cu"/>
    <property type="match status" value="1"/>
</dbReference>
<dbReference type="InterPro" id="IPR045800">
    <property type="entry name" value="HMBD"/>
</dbReference>
<dbReference type="GO" id="GO:0005886">
    <property type="term" value="C:plasma membrane"/>
    <property type="evidence" value="ECO:0007669"/>
    <property type="project" value="UniProtKB-SubCell"/>
</dbReference>
<dbReference type="SUPFAM" id="SSF81653">
    <property type="entry name" value="Calcium ATPase, transduction domain A"/>
    <property type="match status" value="1"/>
</dbReference>
<feature type="domain" description="TRASH" evidence="12">
    <location>
        <begin position="87"/>
        <end position="125"/>
    </location>
</feature>
<proteinExistence type="inferred from homology"/>
<dbReference type="GO" id="GO:0060003">
    <property type="term" value="P:copper ion export"/>
    <property type="evidence" value="ECO:0007669"/>
    <property type="project" value="UniProtKB-ARBA"/>
</dbReference>
<name>A0A1G7K6R8_9BACT</name>
<evidence type="ECO:0000256" key="6">
    <source>
        <dbReference type="ARBA" id="ARBA00022741"/>
    </source>
</evidence>
<dbReference type="InterPro" id="IPR059000">
    <property type="entry name" value="ATPase_P-type_domA"/>
</dbReference>
<evidence type="ECO:0000256" key="1">
    <source>
        <dbReference type="ARBA" id="ARBA00004651"/>
    </source>
</evidence>
<dbReference type="PANTHER" id="PTHR43520:SF8">
    <property type="entry name" value="P-TYPE CU(+) TRANSPORTER"/>
    <property type="match status" value="1"/>
</dbReference>
<dbReference type="SMART" id="SM00746">
    <property type="entry name" value="TRASH"/>
    <property type="match status" value="2"/>
</dbReference>
<dbReference type="SFLD" id="SFLDF00027">
    <property type="entry name" value="p-type_atpase"/>
    <property type="match status" value="1"/>
</dbReference>
<dbReference type="InterPro" id="IPR027256">
    <property type="entry name" value="P-typ_ATPase_IB"/>
</dbReference>
<dbReference type="NCBIfam" id="TIGR01525">
    <property type="entry name" value="ATPase-IB_hvy"/>
    <property type="match status" value="1"/>
</dbReference>
<evidence type="ECO:0000256" key="9">
    <source>
        <dbReference type="ARBA" id="ARBA00022989"/>
    </source>
</evidence>
<dbReference type="NCBIfam" id="TIGR01512">
    <property type="entry name" value="ATPase-IB2_Cd"/>
    <property type="match status" value="1"/>
</dbReference>
<feature type="transmembrane region" description="Helical" evidence="11">
    <location>
        <begin position="797"/>
        <end position="816"/>
    </location>
</feature>
<dbReference type="OrthoDB" id="9813266at2"/>
<dbReference type="Gene3D" id="3.40.1110.10">
    <property type="entry name" value="Calcium-transporting ATPase, cytoplasmic domain N"/>
    <property type="match status" value="1"/>
</dbReference>
<dbReference type="PRINTS" id="PR00119">
    <property type="entry name" value="CATATPASE"/>
</dbReference>
<evidence type="ECO:0000313" key="14">
    <source>
        <dbReference type="Proteomes" id="UP000182427"/>
    </source>
</evidence>
<keyword evidence="7 11" id="KW-0067">ATP-binding</keyword>
<dbReference type="InterPro" id="IPR023299">
    <property type="entry name" value="ATPase_P-typ_cyto_dom_N"/>
</dbReference>
<feature type="transmembrane region" description="Helical" evidence="11">
    <location>
        <begin position="279"/>
        <end position="299"/>
    </location>
</feature>
<evidence type="ECO:0000256" key="3">
    <source>
        <dbReference type="ARBA" id="ARBA00022475"/>
    </source>
</evidence>
<comment type="similarity">
    <text evidence="2 11">Belongs to the cation transport ATPase (P-type) (TC 3.A.3) family. Type IB subfamily.</text>
</comment>
<evidence type="ECO:0000256" key="8">
    <source>
        <dbReference type="ARBA" id="ARBA00022967"/>
    </source>
</evidence>
<dbReference type="InterPro" id="IPR023214">
    <property type="entry name" value="HAD_sf"/>
</dbReference>
<dbReference type="PANTHER" id="PTHR43520">
    <property type="entry name" value="ATP7, ISOFORM B"/>
    <property type="match status" value="1"/>
</dbReference>
<sequence length="824" mass="86830">MSCCGEEKAVEVQIDPVCGMSVDPTNAAASTEFEGKTYYFCCKGCRDKFVVDPQKYLQGDTKADSCCGSGQQLVTLSSAPATPKVTDVVCGMMIDPAKAAATAEYKGDIYYFCAKGCHAKFTANPEKYLHPASDAPPPAGAESMEYTCPMDPQIRQIGPGTCPICGMALEPVGVVLEEDTSELDDMTKRIWIASLLTLPLLLMMFMRHMPVVELLLATAVVWGCGWPFFVRGWQSVRTGNWNMFTLIALGTGAAYLYSLVAVEAPQLFPATARDASGEIGLYFEPAAVIVTLVLVGQVLELRARSSTGAALRSLLGLAPQTALRVQGNTEKDVPLSEVHVGDVLRVRPGERVPVDGVVLDGASSIDESMMTGESMPVAKTANDAVTGGTMNGTGAFRMRAERVGADTMLQQIVRMVSEAQRTRAPIQRVADRVSGIFVPAVLAAAVIAFAAWLLVGPQPRLSHAVVSAVAVLIVACPCALGLATPMAITVGTGRGAHAGVLLRNAEALEQLGKVDTLVIDKTGTLTEGKPSVAEVIPQPGFSAEDVLQLAASVEKMSEHPLAGAVVRAADERGVLLHSAEGFVSTTGQGVRAMVDGCRIVVGNASAIRDLPRDVDASRVDGRTLIFVAVNDVFAGSIAIADPIRSSAAHVVKELQREGLKIVMATGDHEATARAVAEPLQIDYRASQLPQDKAALVKQLRDTGAVVAMAGDGINDAPALAAADVGIAMGNGTDIAMESAPVTLLKGDLQSLLRARRLSVATMRTIRQNLFFAFFYNALGVPLAAGVLYPLFHLTLNPMVAAGAMSLSSVCVIGNSLRLRSLKLQ</sequence>
<dbReference type="GO" id="GO:0005524">
    <property type="term" value="F:ATP binding"/>
    <property type="evidence" value="ECO:0007669"/>
    <property type="project" value="UniProtKB-UniRule"/>
</dbReference>
<dbReference type="Gene3D" id="1.10.620.20">
    <property type="entry name" value="Ribonucleotide Reductase, subunit A"/>
    <property type="match status" value="2"/>
</dbReference>
<dbReference type="Pfam" id="PF04945">
    <property type="entry name" value="YHS"/>
    <property type="match status" value="2"/>
</dbReference>
<keyword evidence="6 11" id="KW-0547">Nucleotide-binding</keyword>
<dbReference type="Proteomes" id="UP000182427">
    <property type="component" value="Chromosome I"/>
</dbReference>
<feature type="transmembrane region" description="Helical" evidence="11">
    <location>
        <begin position="433"/>
        <end position="455"/>
    </location>
</feature>
<accession>A0A1G7K6R8</accession>
<feature type="transmembrane region" description="Helical" evidence="11">
    <location>
        <begin position="190"/>
        <end position="206"/>
    </location>
</feature>
<dbReference type="InterPro" id="IPR007029">
    <property type="entry name" value="YHS_dom"/>
</dbReference>
<keyword evidence="14" id="KW-1185">Reference proteome</keyword>
<dbReference type="InterPro" id="IPR018303">
    <property type="entry name" value="ATPase_P-typ_P_site"/>
</dbReference>
<dbReference type="GO" id="GO:0016887">
    <property type="term" value="F:ATP hydrolysis activity"/>
    <property type="evidence" value="ECO:0007669"/>
    <property type="project" value="InterPro"/>
</dbReference>
<feature type="transmembrane region" description="Helical" evidence="11">
    <location>
        <begin position="461"/>
        <end position="484"/>
    </location>
</feature>
<feature type="transmembrane region" description="Helical" evidence="11">
    <location>
        <begin position="212"/>
        <end position="229"/>
    </location>
</feature>
<keyword evidence="5 11" id="KW-0479">Metal-binding</keyword>
<evidence type="ECO:0000259" key="12">
    <source>
        <dbReference type="SMART" id="SM00746"/>
    </source>
</evidence>
<dbReference type="AlphaFoldDB" id="A0A1G7K6R8"/>
<evidence type="ECO:0000256" key="10">
    <source>
        <dbReference type="ARBA" id="ARBA00023136"/>
    </source>
</evidence>
<feature type="transmembrane region" description="Helical" evidence="11">
    <location>
        <begin position="769"/>
        <end position="791"/>
    </location>
</feature>
<dbReference type="GO" id="GO:0043682">
    <property type="term" value="F:P-type divalent copper transporter activity"/>
    <property type="evidence" value="ECO:0007669"/>
    <property type="project" value="TreeGrafter"/>
</dbReference>
<dbReference type="NCBIfam" id="TIGR01494">
    <property type="entry name" value="ATPase_P-type"/>
    <property type="match status" value="1"/>
</dbReference>
<evidence type="ECO:0000256" key="2">
    <source>
        <dbReference type="ARBA" id="ARBA00006024"/>
    </source>
</evidence>
<dbReference type="InterPro" id="IPR036412">
    <property type="entry name" value="HAD-like_sf"/>
</dbReference>
<comment type="subcellular location">
    <subcellularLocation>
        <location evidence="1">Cell membrane</location>
        <topology evidence="1">Multi-pass membrane protein</topology>
    </subcellularLocation>
</comment>
<evidence type="ECO:0000256" key="7">
    <source>
        <dbReference type="ARBA" id="ARBA00022840"/>
    </source>
</evidence>
<dbReference type="CDD" id="cd02094">
    <property type="entry name" value="P-type_ATPase_Cu-like"/>
    <property type="match status" value="1"/>
</dbReference>
<feature type="domain" description="TRASH" evidence="12">
    <location>
        <begin position="15"/>
        <end position="53"/>
    </location>
</feature>
<dbReference type="SFLD" id="SFLDS00003">
    <property type="entry name" value="Haloacid_Dehalogenase"/>
    <property type="match status" value="1"/>
</dbReference>
<dbReference type="Pfam" id="PF00122">
    <property type="entry name" value="E1-E2_ATPase"/>
    <property type="match status" value="1"/>
</dbReference>
<gene>
    <name evidence="13" type="ORF">SAMN05444167_2071</name>
</gene>
<dbReference type="SUPFAM" id="SSF56784">
    <property type="entry name" value="HAD-like"/>
    <property type="match status" value="1"/>
</dbReference>
<dbReference type="Gene3D" id="2.70.150.10">
    <property type="entry name" value="Calcium-transporting ATPase, cytoplasmic transduction domain A"/>
    <property type="match status" value="1"/>
</dbReference>
<dbReference type="PRINTS" id="PR00943">
    <property type="entry name" value="CUATPASE"/>
</dbReference>
<keyword evidence="8" id="KW-1278">Translocase</keyword>
<keyword evidence="4 11" id="KW-0812">Transmembrane</keyword>
<dbReference type="Pfam" id="PF00702">
    <property type="entry name" value="Hydrolase"/>
    <property type="match status" value="1"/>
</dbReference>
<dbReference type="SUPFAM" id="SSF81665">
    <property type="entry name" value="Calcium ATPase, transmembrane domain M"/>
    <property type="match status" value="1"/>
</dbReference>
<evidence type="ECO:0000256" key="4">
    <source>
        <dbReference type="ARBA" id="ARBA00022692"/>
    </source>
</evidence>
<dbReference type="InterPro" id="IPR012348">
    <property type="entry name" value="RNR-like"/>
</dbReference>
<dbReference type="InterPro" id="IPR008250">
    <property type="entry name" value="ATPase_P-typ_transduc_dom_A_sf"/>
</dbReference>
<dbReference type="Gene3D" id="3.40.50.1000">
    <property type="entry name" value="HAD superfamily/HAD-like"/>
    <property type="match status" value="1"/>
</dbReference>
<keyword evidence="9 11" id="KW-1133">Transmembrane helix</keyword>
<dbReference type="GO" id="GO:0055070">
    <property type="term" value="P:copper ion homeostasis"/>
    <property type="evidence" value="ECO:0007669"/>
    <property type="project" value="TreeGrafter"/>
</dbReference>
<dbReference type="InterPro" id="IPR001757">
    <property type="entry name" value="P_typ_ATPase"/>
</dbReference>
<keyword evidence="10 11" id="KW-0472">Membrane</keyword>
<evidence type="ECO:0000256" key="11">
    <source>
        <dbReference type="RuleBase" id="RU362081"/>
    </source>
</evidence>
<feature type="transmembrane region" description="Helical" evidence="11">
    <location>
        <begin position="241"/>
        <end position="259"/>
    </location>
</feature>
<dbReference type="FunFam" id="2.70.150.10:FF:000020">
    <property type="entry name" value="Copper-exporting P-type ATPase A"/>
    <property type="match status" value="1"/>
</dbReference>
<dbReference type="RefSeq" id="WP_083345058.1">
    <property type="nucleotide sequence ID" value="NZ_LT629690.1"/>
</dbReference>
<dbReference type="InterPro" id="IPR009078">
    <property type="entry name" value="Ferritin-like_SF"/>
</dbReference>
<dbReference type="InterPro" id="IPR044492">
    <property type="entry name" value="P_typ_ATPase_HD_dom"/>
</dbReference>
<dbReference type="Pfam" id="PF19335">
    <property type="entry name" value="HMBD"/>
    <property type="match status" value="1"/>
</dbReference>
<keyword evidence="3 11" id="KW-1003">Cell membrane</keyword>
<reference evidence="13 14" key="1">
    <citation type="submission" date="2016-10" db="EMBL/GenBank/DDBJ databases">
        <authorList>
            <person name="de Groot N.N."/>
        </authorList>
    </citation>
    <scope>NUCLEOTIDE SEQUENCE [LARGE SCALE GENOMIC DNA]</scope>
    <source>
        <strain evidence="13 14">GAS232</strain>
    </source>
</reference>
<dbReference type="EMBL" id="LT629690">
    <property type="protein sequence ID" value="SDF32691.1"/>
    <property type="molecule type" value="Genomic_DNA"/>
</dbReference>
<dbReference type="SFLD" id="SFLDG00002">
    <property type="entry name" value="C1.7:_P-type_atpase_like"/>
    <property type="match status" value="1"/>
</dbReference>
<protein>
    <submittedName>
        <fullName evidence="13">Cu+-exporting ATPase</fullName>
    </submittedName>
</protein>
<dbReference type="SUPFAM" id="SSF47240">
    <property type="entry name" value="Ferritin-like"/>
    <property type="match status" value="2"/>
</dbReference>
<dbReference type="GO" id="GO:0005507">
    <property type="term" value="F:copper ion binding"/>
    <property type="evidence" value="ECO:0007669"/>
    <property type="project" value="TreeGrafter"/>
</dbReference>
<organism evidence="13 14">
    <name type="scientific">Terriglobus roseus</name>
    <dbReference type="NCBI Taxonomy" id="392734"/>
    <lineage>
        <taxon>Bacteria</taxon>
        <taxon>Pseudomonadati</taxon>
        <taxon>Acidobacteriota</taxon>
        <taxon>Terriglobia</taxon>
        <taxon>Terriglobales</taxon>
        <taxon>Acidobacteriaceae</taxon>
        <taxon>Terriglobus</taxon>
    </lineage>
</organism>
<dbReference type="PROSITE" id="PS00154">
    <property type="entry name" value="ATPASE_E1_E2"/>
    <property type="match status" value="1"/>
</dbReference>
<evidence type="ECO:0000313" key="13">
    <source>
        <dbReference type="EMBL" id="SDF32691.1"/>
    </source>
</evidence>
<dbReference type="InterPro" id="IPR011017">
    <property type="entry name" value="TRASH_dom"/>
</dbReference>